<keyword evidence="2" id="KW-1185">Reference proteome</keyword>
<dbReference type="SUPFAM" id="SSF48239">
    <property type="entry name" value="Terpenoid cyclases/Protein prenyltransferases"/>
    <property type="match status" value="1"/>
</dbReference>
<evidence type="ECO:0000313" key="2">
    <source>
        <dbReference type="Proteomes" id="UP000051936"/>
    </source>
</evidence>
<sequence length="358" mass="38578">MFLPSYPTVETGPLHGAAYLYDNAVAAIALVGCGERDKASRIGSAILWAIDNDRTWHDGRLRNAYAAGVVAIGPARLPGWWDNTQNKWLEDRYQVGSDVGNMAWAMLALLSIDDVNTGSRFRDGAARLGTWVAQWADARGTGGFTGGTFGHEPTPELRTWKSTEHNTDLAAAFGLLATRTGDLRWRDMATAAERFVETMWDPACACFAAGTAEDGVTRNPILALDAQVWPLTALSGAAGKFASAITTAERRMSVDKGFAYGEDRDGVWTEGTSQMALLLKLLGRTAQAKSLVAVIESRRSPDGGFYATDVRALPTGFMLDTDPAKPRVYFRLPHLGAASWAALAERGFNPFTATSGLP</sequence>
<dbReference type="EMBL" id="LJYG01000112">
    <property type="protein sequence ID" value="KRQ01147.1"/>
    <property type="molecule type" value="Genomic_DNA"/>
</dbReference>
<name>A0A0R3CTY4_9BRAD</name>
<accession>A0A0R3CTY4</accession>
<comment type="caution">
    <text evidence="1">The sequence shown here is derived from an EMBL/GenBank/DDBJ whole genome shotgun (WGS) entry which is preliminary data.</text>
</comment>
<protein>
    <recommendedName>
        <fullName evidence="3">Methylaspartate ammonia-lyase</fullName>
    </recommendedName>
</protein>
<gene>
    <name evidence="1" type="ORF">AOQ71_39945</name>
</gene>
<dbReference type="STRING" id="989370.AOQ71_39945"/>
<reference evidence="1 2" key="1">
    <citation type="submission" date="2015-09" db="EMBL/GenBank/DDBJ databases">
        <title>Draft Genome Sequence of Bradyrhizobium manausense Strain BR 3351T, a Novel Symbiotic Nitrogen-Fixing Alphaproteobacterium Isolated from Brazilian Amazon Rain Forest.</title>
        <authorList>
            <person name="De Araujo J.L."/>
            <person name="Zilli J.E."/>
        </authorList>
    </citation>
    <scope>NUCLEOTIDE SEQUENCE [LARGE SCALE GENOMIC DNA]</scope>
    <source>
        <strain evidence="1 2">BR3351</strain>
    </source>
</reference>
<dbReference type="OrthoDB" id="1171174at2"/>
<dbReference type="AlphaFoldDB" id="A0A0R3CTY4"/>
<evidence type="ECO:0008006" key="3">
    <source>
        <dbReference type="Google" id="ProtNLM"/>
    </source>
</evidence>
<dbReference type="Proteomes" id="UP000051936">
    <property type="component" value="Unassembled WGS sequence"/>
</dbReference>
<dbReference type="InterPro" id="IPR008930">
    <property type="entry name" value="Terpenoid_cyclase/PrenylTrfase"/>
</dbReference>
<evidence type="ECO:0000313" key="1">
    <source>
        <dbReference type="EMBL" id="KRQ01147.1"/>
    </source>
</evidence>
<organism evidence="1 2">
    <name type="scientific">Bradyrhizobium manausense</name>
    <dbReference type="NCBI Taxonomy" id="989370"/>
    <lineage>
        <taxon>Bacteria</taxon>
        <taxon>Pseudomonadati</taxon>
        <taxon>Pseudomonadota</taxon>
        <taxon>Alphaproteobacteria</taxon>
        <taxon>Hyphomicrobiales</taxon>
        <taxon>Nitrobacteraceae</taxon>
        <taxon>Bradyrhizobium</taxon>
    </lineage>
</organism>
<proteinExistence type="predicted"/>